<protein>
    <recommendedName>
        <fullName evidence="2">Sulfatase N-terminal domain-containing protein</fullName>
    </recommendedName>
</protein>
<organism evidence="1">
    <name type="scientific">marine metagenome</name>
    <dbReference type="NCBI Taxonomy" id="408172"/>
    <lineage>
        <taxon>unclassified sequences</taxon>
        <taxon>metagenomes</taxon>
        <taxon>ecological metagenomes</taxon>
    </lineage>
</organism>
<name>A0A383BMK8_9ZZZZ</name>
<evidence type="ECO:0000313" key="1">
    <source>
        <dbReference type="EMBL" id="SVE20585.1"/>
    </source>
</evidence>
<gene>
    <name evidence="1" type="ORF">METZ01_LOCUS473439</name>
</gene>
<proteinExistence type="predicted"/>
<sequence length="54" mass="6197">VTELYRKRGTGMRRWFFFFLAICSCNALGAAGKPNIVYIMSDELAYFELSHMGN</sequence>
<feature type="non-terminal residue" evidence="1">
    <location>
        <position position="54"/>
    </location>
</feature>
<feature type="non-terminal residue" evidence="1">
    <location>
        <position position="1"/>
    </location>
</feature>
<accession>A0A383BMK8</accession>
<evidence type="ECO:0008006" key="2">
    <source>
        <dbReference type="Google" id="ProtNLM"/>
    </source>
</evidence>
<reference evidence="1" key="1">
    <citation type="submission" date="2018-05" db="EMBL/GenBank/DDBJ databases">
        <authorList>
            <person name="Lanie J.A."/>
            <person name="Ng W.-L."/>
            <person name="Kazmierczak K.M."/>
            <person name="Andrzejewski T.M."/>
            <person name="Davidsen T.M."/>
            <person name="Wayne K.J."/>
            <person name="Tettelin H."/>
            <person name="Glass J.I."/>
            <person name="Rusch D."/>
            <person name="Podicherti R."/>
            <person name="Tsui H.-C.T."/>
            <person name="Winkler M.E."/>
        </authorList>
    </citation>
    <scope>NUCLEOTIDE SEQUENCE</scope>
</reference>
<dbReference type="EMBL" id="UINC01201306">
    <property type="protein sequence ID" value="SVE20585.1"/>
    <property type="molecule type" value="Genomic_DNA"/>
</dbReference>
<dbReference type="AlphaFoldDB" id="A0A383BMK8"/>